<dbReference type="PANTHER" id="PTHR23068">
    <property type="entry name" value="DNA CYTOSINE-5- -METHYLTRANSFERASE 3-RELATED"/>
    <property type="match status" value="1"/>
</dbReference>
<dbReference type="GO" id="GO:0003677">
    <property type="term" value="F:DNA binding"/>
    <property type="evidence" value="ECO:0007669"/>
    <property type="project" value="UniProtKB-KW"/>
</dbReference>
<comment type="subcellular location">
    <subcellularLocation>
        <location evidence="1">Nucleus</location>
    </subcellularLocation>
</comment>
<dbReference type="PANTHER" id="PTHR23068:SF25">
    <property type="entry name" value="DNA (CYTOSINE-5)-METHYLTRANSFERASE DRM2"/>
    <property type="match status" value="1"/>
</dbReference>
<dbReference type="Proteomes" id="UP001408789">
    <property type="component" value="Unassembled WGS sequence"/>
</dbReference>
<protein>
    <recommendedName>
        <fullName evidence="2">DNA (cytosine-5-)-methyltransferase</fullName>
        <ecNumber evidence="2">2.1.1.37</ecNumber>
    </recommendedName>
</protein>
<dbReference type="AlphaFoldDB" id="A0AAP0D9S8"/>
<dbReference type="EMBL" id="JBCNJP010000015">
    <property type="protein sequence ID" value="KAK9067299.1"/>
    <property type="molecule type" value="Genomic_DNA"/>
</dbReference>
<evidence type="ECO:0000256" key="4">
    <source>
        <dbReference type="ARBA" id="ARBA00022679"/>
    </source>
</evidence>
<evidence type="ECO:0000256" key="3">
    <source>
        <dbReference type="ARBA" id="ARBA00022603"/>
    </source>
</evidence>
<dbReference type="InterPro" id="IPR030380">
    <property type="entry name" value="SAM_MeTfrase_DRM"/>
</dbReference>
<feature type="compositionally biased region" description="Low complexity" evidence="10">
    <location>
        <begin position="483"/>
        <end position="495"/>
    </location>
</feature>
<evidence type="ECO:0000313" key="13">
    <source>
        <dbReference type="Proteomes" id="UP001408789"/>
    </source>
</evidence>
<keyword evidence="3 9" id="KW-0489">Methyltransferase</keyword>
<comment type="similarity">
    <text evidence="9">Belongs to the class I-like SAM-binding methyltransferase superfamily. C5-methyltransferase family.</text>
</comment>
<evidence type="ECO:0000256" key="2">
    <source>
        <dbReference type="ARBA" id="ARBA00011975"/>
    </source>
</evidence>
<feature type="compositionally biased region" description="Basic and acidic residues" evidence="10">
    <location>
        <begin position="145"/>
        <end position="162"/>
    </location>
</feature>
<dbReference type="GO" id="GO:0032259">
    <property type="term" value="P:methylation"/>
    <property type="evidence" value="ECO:0007669"/>
    <property type="project" value="UniProtKB-KW"/>
</dbReference>
<evidence type="ECO:0000313" key="12">
    <source>
        <dbReference type="EMBL" id="KAK9067299.1"/>
    </source>
</evidence>
<gene>
    <name evidence="12" type="ORF">SSX86_014625</name>
</gene>
<keyword evidence="8" id="KW-0539">Nucleus</keyword>
<dbReference type="InterPro" id="IPR029063">
    <property type="entry name" value="SAM-dependent_MTases_sf"/>
</dbReference>
<feature type="region of interest" description="Disordered" evidence="10">
    <location>
        <begin position="321"/>
        <end position="370"/>
    </location>
</feature>
<keyword evidence="6" id="KW-0677">Repeat</keyword>
<evidence type="ECO:0000256" key="10">
    <source>
        <dbReference type="SAM" id="MobiDB-lite"/>
    </source>
</evidence>
<feature type="compositionally biased region" description="Polar residues" evidence="10">
    <location>
        <begin position="284"/>
        <end position="303"/>
    </location>
</feature>
<dbReference type="SUPFAM" id="SSF53335">
    <property type="entry name" value="S-adenosyl-L-methionine-dependent methyltransferases"/>
    <property type="match status" value="2"/>
</dbReference>
<feature type="active site" evidence="9">
    <location>
        <position position="1150"/>
    </location>
</feature>
<dbReference type="PROSITE" id="PS51679">
    <property type="entry name" value="SAM_MT_C5"/>
    <property type="match status" value="1"/>
</dbReference>
<dbReference type="PROSITE" id="PS51680">
    <property type="entry name" value="SAM_MT_DRM"/>
    <property type="match status" value="1"/>
</dbReference>
<organism evidence="12 13">
    <name type="scientific">Deinandra increscens subsp. villosa</name>
    <dbReference type="NCBI Taxonomy" id="3103831"/>
    <lineage>
        <taxon>Eukaryota</taxon>
        <taxon>Viridiplantae</taxon>
        <taxon>Streptophyta</taxon>
        <taxon>Embryophyta</taxon>
        <taxon>Tracheophyta</taxon>
        <taxon>Spermatophyta</taxon>
        <taxon>Magnoliopsida</taxon>
        <taxon>eudicotyledons</taxon>
        <taxon>Gunneridae</taxon>
        <taxon>Pentapetalae</taxon>
        <taxon>asterids</taxon>
        <taxon>campanulids</taxon>
        <taxon>Asterales</taxon>
        <taxon>Asteraceae</taxon>
        <taxon>Asteroideae</taxon>
        <taxon>Heliantheae alliance</taxon>
        <taxon>Madieae</taxon>
        <taxon>Madiinae</taxon>
        <taxon>Deinandra</taxon>
    </lineage>
</organism>
<accession>A0AAP0D9S8</accession>
<evidence type="ECO:0000256" key="9">
    <source>
        <dbReference type="PROSITE-ProRule" id="PRU01016"/>
    </source>
</evidence>
<dbReference type="Gene3D" id="1.10.8.10">
    <property type="entry name" value="DNA helicase RuvA subunit, C-terminal domain"/>
    <property type="match status" value="1"/>
</dbReference>
<keyword evidence="13" id="KW-1185">Reference proteome</keyword>
<name>A0AAP0D9S8_9ASTR</name>
<feature type="compositionally biased region" description="Basic and acidic residues" evidence="10">
    <location>
        <begin position="180"/>
        <end position="197"/>
    </location>
</feature>
<feature type="compositionally biased region" description="Basic and acidic residues" evidence="10">
    <location>
        <begin position="331"/>
        <end position="369"/>
    </location>
</feature>
<evidence type="ECO:0000259" key="11">
    <source>
        <dbReference type="PROSITE" id="PS51680"/>
    </source>
</evidence>
<evidence type="ECO:0000256" key="5">
    <source>
        <dbReference type="ARBA" id="ARBA00022691"/>
    </source>
</evidence>
<feature type="region of interest" description="Disordered" evidence="10">
    <location>
        <begin position="482"/>
        <end position="503"/>
    </location>
</feature>
<keyword evidence="7" id="KW-0238">DNA-binding</keyword>
<evidence type="ECO:0000256" key="6">
    <source>
        <dbReference type="ARBA" id="ARBA00022737"/>
    </source>
</evidence>
<sequence length="1190" mass="133752">MKEEYNVKVKVNIKRKRSKGQVSDESKQHKFEEHRVEEHKVEGVDENNITIASLRKRKRVVYRISSSSESEDVEDYVDSEKDWISLFKKKTAHLEMMIGDVDQMIMIANTDFPNSKLLKDVINDWKSLLTKYSDKEEPAQEDEREVMAEEEHVDKEPVKEYESPAQEIGKEQPAQEDDREVMAEEEHVDKEPVKEYESPAQEIGKEQPAQEDDRDVMAEDEHVDKEPVKEYESPAQEIGKEYESPAQEIGKEVNEMGQHVEKEIYAKETTTQKHEQEADKKNVESSNSGAGYTESQVSITPTHMQEIIQAWDTAEKNKMNQVKNAECGEQYDEKAGTPNVRNEEIDAKETTAQEPTKEADKQNVEDSKCGAEYTQSQVSITATHMEEIIQACDKTEKSKMNQDKNDECQEQCVEKAGTPKIGDEVDVESLIQKLPILKTNGLFDEPSFDLFISQLTPDVDTSKPPKTVITPVPMAKLSPAQEHAATTLHASTSAHARIENPPPPAPVLHQVQQPRIQSPPPAPLLHQVQPPAVQRPSRVTRPGDALRSPYKERKVAVGKRLTKLELIMGKCFLYGDGEKRLKASFCKAKDSYREMDDHVFGEEDGDIDWNTEDELEIQNIVPSSCSTLVTRDAEAIVSNSEASSSAGPSNSILVEHFLDMGFSENLVIKAIKENVEGDTDSVLETLLTLSALDNSPEGHGSCDLNSHQQQQCVNSDELSSDYDESLLEDFSESDSWSDNEITENGDSLPKHEETILHLASMGFTVEEASAAMERCGPDASIAELTDLIYAAQLAKADAIFFEEEKPKNLCGLSGKLKRKMYKLEAQKKKQKGPLAEEDELIRIPKPMIGYGVPSESGVITHRTLPDAAIGPPFFYYENVALAPKGVWDTISRFLYDIAPEFVDSKYFCAAARKRGYVHNLPINNRFPIIPLPPTTIAEAFPLTKKWWPEWDKRTKLNCLQTVYGSAKMTDRVRKALERWGENPPSHVQKFVIEQCRKWNLVWVGKNKVATLEPDEVEMLLGFPKNHTRGGGISRTDRYKSLGNSFQVDTVAYHLSVLKAIFPNGINVLSLFSGIGGAEVALDRLKIPLKNVVSVEISEANRDIVRSWWEQTNQKGNLVHLSDIQQVNADTLERYITSFGGFDLVIGGSPCNNLTGGNRVSRDGLEGEHSVLFYDFFRILESVKCIMSEQS</sequence>
<feature type="compositionally biased region" description="Basic and acidic residues" evidence="10">
    <location>
        <begin position="215"/>
        <end position="283"/>
    </location>
</feature>
<dbReference type="GO" id="GO:0005634">
    <property type="term" value="C:nucleus"/>
    <property type="evidence" value="ECO:0007669"/>
    <property type="project" value="UniProtKB-SubCell"/>
</dbReference>
<feature type="compositionally biased region" description="Basic and acidic residues" evidence="10">
    <location>
        <begin position="22"/>
        <end position="39"/>
    </location>
</feature>
<dbReference type="InterPro" id="IPR050390">
    <property type="entry name" value="C5-Methyltransferase"/>
</dbReference>
<evidence type="ECO:0000256" key="7">
    <source>
        <dbReference type="ARBA" id="ARBA00023125"/>
    </source>
</evidence>
<comment type="caution">
    <text evidence="12">The sequence shown here is derived from an EMBL/GenBank/DDBJ whole genome shotgun (WGS) entry which is preliminary data.</text>
</comment>
<dbReference type="GO" id="GO:0003886">
    <property type="term" value="F:DNA (cytosine-5-)-methyltransferase activity"/>
    <property type="evidence" value="ECO:0007669"/>
    <property type="project" value="UniProtKB-EC"/>
</dbReference>
<dbReference type="Gene3D" id="3.40.50.150">
    <property type="entry name" value="Vaccinia Virus protein VP39"/>
    <property type="match status" value="2"/>
</dbReference>
<keyword evidence="5 9" id="KW-0949">S-adenosyl-L-methionine</keyword>
<dbReference type="InterPro" id="IPR001525">
    <property type="entry name" value="C5_MeTfrase"/>
</dbReference>
<evidence type="ECO:0000256" key="1">
    <source>
        <dbReference type="ARBA" id="ARBA00004123"/>
    </source>
</evidence>
<feature type="region of interest" description="Disordered" evidence="10">
    <location>
        <begin position="133"/>
        <end position="304"/>
    </location>
</feature>
<feature type="domain" description="SAM-dependent MTase DRM-type" evidence="11">
    <location>
        <begin position="860"/>
        <end position="1189"/>
    </location>
</feature>
<dbReference type="EC" id="2.1.1.37" evidence="2"/>
<proteinExistence type="inferred from homology"/>
<evidence type="ECO:0000256" key="8">
    <source>
        <dbReference type="ARBA" id="ARBA00023242"/>
    </source>
</evidence>
<feature type="region of interest" description="Disordered" evidence="10">
    <location>
        <begin position="16"/>
        <end position="39"/>
    </location>
</feature>
<keyword evidence="4 9" id="KW-0808">Transferase</keyword>
<reference evidence="12 13" key="1">
    <citation type="submission" date="2024-04" db="EMBL/GenBank/DDBJ databases">
        <title>The reference genome of an endangered Asteraceae, Deinandra increscens subsp. villosa, native to the Central Coast of California.</title>
        <authorList>
            <person name="Guilliams M."/>
            <person name="Hasenstab-Lehman K."/>
            <person name="Meyer R."/>
            <person name="Mcevoy S."/>
        </authorList>
    </citation>
    <scope>NUCLEOTIDE SEQUENCE [LARGE SCALE GENOMIC DNA]</scope>
    <source>
        <tissue evidence="12">Leaf</tissue>
    </source>
</reference>